<keyword evidence="3" id="KW-0496">Mitochondrion</keyword>
<dbReference type="OMA" id="CLFRINT"/>
<dbReference type="Proteomes" id="UP000266841">
    <property type="component" value="Unassembled WGS sequence"/>
</dbReference>
<dbReference type="PANTHER" id="PTHR23354:SF62">
    <property type="entry name" value="MUSTARD, ISOFORM V"/>
    <property type="match status" value="1"/>
</dbReference>
<comment type="caution">
    <text evidence="7">The sequence shown here is derived from an EMBL/GenBank/DDBJ whole genome shotgun (WGS) entry which is preliminary data.</text>
</comment>
<evidence type="ECO:0000256" key="5">
    <source>
        <dbReference type="SAM" id="MobiDB-lite"/>
    </source>
</evidence>
<evidence type="ECO:0000256" key="4">
    <source>
        <dbReference type="ARBA" id="ARBA00040604"/>
    </source>
</evidence>
<dbReference type="EMBL" id="AGNL01001020">
    <property type="protein sequence ID" value="EJK77328.1"/>
    <property type="molecule type" value="Genomic_DNA"/>
</dbReference>
<evidence type="ECO:0000256" key="2">
    <source>
        <dbReference type="ARBA" id="ARBA00009540"/>
    </source>
</evidence>
<evidence type="ECO:0000256" key="3">
    <source>
        <dbReference type="ARBA" id="ARBA00023128"/>
    </source>
</evidence>
<evidence type="ECO:0000313" key="7">
    <source>
        <dbReference type="EMBL" id="EJK77328.1"/>
    </source>
</evidence>
<comment type="similarity">
    <text evidence="2">Belongs to the OXR1 family.</text>
</comment>
<name>K0TF13_THAOC</name>
<comment type="subcellular location">
    <subcellularLocation>
        <location evidence="1">Mitochondrion</location>
    </subcellularLocation>
</comment>
<feature type="domain" description="TLDc" evidence="6">
    <location>
        <begin position="111"/>
        <end position="301"/>
    </location>
</feature>
<keyword evidence="8" id="KW-1185">Reference proteome</keyword>
<organism evidence="7 8">
    <name type="scientific">Thalassiosira oceanica</name>
    <name type="common">Marine diatom</name>
    <dbReference type="NCBI Taxonomy" id="159749"/>
    <lineage>
        <taxon>Eukaryota</taxon>
        <taxon>Sar</taxon>
        <taxon>Stramenopiles</taxon>
        <taxon>Ochrophyta</taxon>
        <taxon>Bacillariophyta</taxon>
        <taxon>Coscinodiscophyceae</taxon>
        <taxon>Thalassiosirophycidae</taxon>
        <taxon>Thalassiosirales</taxon>
        <taxon>Thalassiosiraceae</taxon>
        <taxon>Thalassiosira</taxon>
    </lineage>
</organism>
<proteinExistence type="inferred from homology"/>
<dbReference type="InterPro" id="IPR006571">
    <property type="entry name" value="TLDc_dom"/>
</dbReference>
<evidence type="ECO:0000256" key="1">
    <source>
        <dbReference type="ARBA" id="ARBA00004173"/>
    </source>
</evidence>
<dbReference type="GO" id="GO:0005739">
    <property type="term" value="C:mitochondrion"/>
    <property type="evidence" value="ECO:0007669"/>
    <property type="project" value="UniProtKB-SubCell"/>
</dbReference>
<dbReference type="PROSITE" id="PS51886">
    <property type="entry name" value="TLDC"/>
    <property type="match status" value="1"/>
</dbReference>
<dbReference type="PANTHER" id="PTHR23354">
    <property type="entry name" value="NUCLEOLAR PROTEIN 7/ESTROGEN RECEPTOR COACTIVATOR-RELATED"/>
    <property type="match status" value="1"/>
</dbReference>
<dbReference type="Pfam" id="PF07534">
    <property type="entry name" value="TLD"/>
    <property type="match status" value="1"/>
</dbReference>
<dbReference type="OrthoDB" id="26679at2759"/>
<evidence type="ECO:0000259" key="6">
    <source>
        <dbReference type="PROSITE" id="PS51886"/>
    </source>
</evidence>
<gene>
    <name evidence="7" type="ORF">THAOC_00846</name>
</gene>
<protein>
    <recommendedName>
        <fullName evidence="4">Oxidation resistance protein 1</fullName>
    </recommendedName>
</protein>
<accession>K0TF13</accession>
<evidence type="ECO:0000313" key="8">
    <source>
        <dbReference type="Proteomes" id="UP000266841"/>
    </source>
</evidence>
<feature type="region of interest" description="Disordered" evidence="5">
    <location>
        <begin position="185"/>
        <end position="205"/>
    </location>
</feature>
<sequence length="305" mass="34195">MPSGSSGQQRQRVANDYWAATADDWAVTAAATYQLQGYDRNIESSVKSTQKIELVVETPVPLLPSGYRDDDDDEAPPSCVPLDDDDGDDYQICGLGPIATVHKEGMVSDFLLTPVQMTRLRDSVLPTNLRHRNWRRVYSLSRDGDSFAAFERLVGEWNSKKWRTGHAARSQVILRRSGRWIRRRAASPHVGGERERSPVVPLPDTTSIRWSDKDDEPEPAIDVFRNEGTTSNKRVVFDRTKRRIAFGGGCIDRPAEGFGLSIEDGFARGTTARCVAFRNEPLLRGKDGVFDILDMEVWGFAFGQF</sequence>
<reference evidence="7 8" key="1">
    <citation type="journal article" date="2012" name="Genome Biol.">
        <title>Genome and low-iron response of an oceanic diatom adapted to chronic iron limitation.</title>
        <authorList>
            <person name="Lommer M."/>
            <person name="Specht M."/>
            <person name="Roy A.S."/>
            <person name="Kraemer L."/>
            <person name="Andreson R."/>
            <person name="Gutowska M.A."/>
            <person name="Wolf J."/>
            <person name="Bergner S.V."/>
            <person name="Schilhabel M.B."/>
            <person name="Klostermeier U.C."/>
            <person name="Beiko R.G."/>
            <person name="Rosenstiel P."/>
            <person name="Hippler M."/>
            <person name="Laroche J."/>
        </authorList>
    </citation>
    <scope>NUCLEOTIDE SEQUENCE [LARGE SCALE GENOMIC DNA]</scope>
    <source>
        <strain evidence="7 8">CCMP1005</strain>
    </source>
</reference>
<dbReference type="AlphaFoldDB" id="K0TF13"/>
<dbReference type="SMART" id="SM00584">
    <property type="entry name" value="TLDc"/>
    <property type="match status" value="1"/>
</dbReference>